<dbReference type="Proteomes" id="UP000199021">
    <property type="component" value="Unassembled WGS sequence"/>
</dbReference>
<dbReference type="Pfam" id="PF14054">
    <property type="entry name" value="DUF4249"/>
    <property type="match status" value="1"/>
</dbReference>
<organism evidence="1 2">
    <name type="scientific">Neolewinella agarilytica</name>
    <dbReference type="NCBI Taxonomy" id="478744"/>
    <lineage>
        <taxon>Bacteria</taxon>
        <taxon>Pseudomonadati</taxon>
        <taxon>Bacteroidota</taxon>
        <taxon>Saprospiria</taxon>
        <taxon>Saprospirales</taxon>
        <taxon>Lewinellaceae</taxon>
        <taxon>Neolewinella</taxon>
    </lineage>
</organism>
<gene>
    <name evidence="1" type="ORF">SAMN05444359_1532</name>
</gene>
<evidence type="ECO:0008006" key="3">
    <source>
        <dbReference type="Google" id="ProtNLM"/>
    </source>
</evidence>
<sequence>MKLHFRTISTLLLFGILVSTCTKDLDTNIPFEGPRISVTARIDPSEGFTAFVNQTAPPTGDQTLSTLTLPEAQVILYSSSEAFFVNSQGDGFFSLTNIPISESDSFRLEIIAPNLDTLKSKWVIIPPGIEDPFLEEIIELDTIVPDPFTYNRVRLNFSGIDPPGDNKYLIEVTHNVNFSSTLFFDFFADFDSESCEVFNFNSIFFPDICFTNEAWEFTLVPDLFLFTFGGQRLEFEDYIFVVRSIDENYFNYQLDRLNLDDLRGIILEPRASVTNVTGGEGLFVASNSFRRVLARP</sequence>
<keyword evidence="2" id="KW-1185">Reference proteome</keyword>
<protein>
    <recommendedName>
        <fullName evidence="3">DUF4249 family protein</fullName>
    </recommendedName>
</protein>
<evidence type="ECO:0000313" key="1">
    <source>
        <dbReference type="EMBL" id="SER47752.1"/>
    </source>
</evidence>
<dbReference type="AlphaFoldDB" id="A0A1H9PHP8"/>
<accession>A0A1H9PHP8</accession>
<dbReference type="EMBL" id="FOFB01000053">
    <property type="protein sequence ID" value="SER47752.1"/>
    <property type="molecule type" value="Genomic_DNA"/>
</dbReference>
<proteinExistence type="predicted"/>
<reference evidence="2" key="1">
    <citation type="submission" date="2016-10" db="EMBL/GenBank/DDBJ databases">
        <authorList>
            <person name="Varghese N."/>
            <person name="Submissions S."/>
        </authorList>
    </citation>
    <scope>NUCLEOTIDE SEQUENCE [LARGE SCALE GENOMIC DNA]</scope>
    <source>
        <strain evidence="2">DSM 24740</strain>
    </source>
</reference>
<dbReference type="OrthoDB" id="1466461at2"/>
<evidence type="ECO:0000313" key="2">
    <source>
        <dbReference type="Proteomes" id="UP000199021"/>
    </source>
</evidence>
<dbReference type="InParanoid" id="A0A1H9PHP8"/>
<dbReference type="InterPro" id="IPR025345">
    <property type="entry name" value="DUF4249"/>
</dbReference>
<name>A0A1H9PHP8_9BACT</name>